<dbReference type="KEGG" id="btrm:SAMEA390648701050"/>
<organism evidence="10 11">
    <name type="scientific">Bordetella trematum</name>
    <dbReference type="NCBI Taxonomy" id="123899"/>
    <lineage>
        <taxon>Bacteria</taxon>
        <taxon>Pseudomonadati</taxon>
        <taxon>Pseudomonadota</taxon>
        <taxon>Betaproteobacteria</taxon>
        <taxon>Burkholderiales</taxon>
        <taxon>Alcaligenaceae</taxon>
        <taxon>Bordetella</taxon>
    </lineage>
</organism>
<accession>A0A157MI47</accession>
<keyword evidence="11" id="KW-1185">Reference proteome</keyword>
<evidence type="ECO:0000313" key="10">
    <source>
        <dbReference type="EMBL" id="SAI68021.1"/>
    </source>
</evidence>
<dbReference type="PATRIC" id="fig|123899.6.peg.1030"/>
<dbReference type="Pfam" id="PF03498">
    <property type="entry name" value="CDtoxinA"/>
    <property type="match status" value="1"/>
</dbReference>
<evidence type="ECO:0000256" key="2">
    <source>
        <dbReference type="ARBA" id="ARBA00022656"/>
    </source>
</evidence>
<keyword evidence="6" id="KW-0472">Membrane</keyword>
<keyword evidence="2" id="KW-0800">Toxin</keyword>
<dbReference type="GO" id="GO:0030246">
    <property type="term" value="F:carbohydrate binding"/>
    <property type="evidence" value="ECO:0007669"/>
    <property type="project" value="UniProtKB-KW"/>
</dbReference>
<reference evidence="10 11" key="1">
    <citation type="submission" date="2016-04" db="EMBL/GenBank/DDBJ databases">
        <authorList>
            <consortium name="Pathogen Informatics"/>
        </authorList>
    </citation>
    <scope>NUCLEOTIDE SEQUENCE [LARGE SCALE GENOMIC DNA]</scope>
    <source>
        <strain evidence="10 11">H044680328</strain>
    </source>
</reference>
<dbReference type="SUPFAM" id="SSF50370">
    <property type="entry name" value="Ricin B-like lectins"/>
    <property type="match status" value="1"/>
</dbReference>
<keyword evidence="7" id="KW-0564">Palmitate</keyword>
<comment type="subcellular location">
    <subcellularLocation>
        <location evidence="1">Cell outer membrane</location>
        <topology evidence="1">Lipid-anchor</topology>
    </subcellularLocation>
</comment>
<evidence type="ECO:0000256" key="6">
    <source>
        <dbReference type="ARBA" id="ARBA00023136"/>
    </source>
</evidence>
<dbReference type="STRING" id="123899.SAMEA3906487_01050"/>
<evidence type="ECO:0000256" key="1">
    <source>
        <dbReference type="ARBA" id="ARBA00004459"/>
    </source>
</evidence>
<evidence type="ECO:0000256" key="8">
    <source>
        <dbReference type="ARBA" id="ARBA00023237"/>
    </source>
</evidence>
<gene>
    <name evidence="10" type="ORF">SAMEA3906487_01050</name>
</gene>
<name>A0A157MI47_9BORD</name>
<sequence>MPLTHAAHRPRRDAGNRYFCAALLLSVWHIAAAQNALYGSGPQAFISYEFDYALAVEGEQPLMKLIPSLTTESAMQTANWSLNNIANNVWQFVNSATGQCLAVERRGTLTVNNCNAQQTNQQFELVAGSGTTQFKIRARSTGECLYSDAPKVTPKICSLRPEITLLWTAIPMLTTQAKARVSPPPR</sequence>
<evidence type="ECO:0000256" key="4">
    <source>
        <dbReference type="ARBA" id="ARBA00022734"/>
    </source>
</evidence>
<dbReference type="EMBL" id="LT546645">
    <property type="protein sequence ID" value="SAI68021.1"/>
    <property type="molecule type" value="Genomic_DNA"/>
</dbReference>
<dbReference type="GO" id="GO:0009279">
    <property type="term" value="C:cell outer membrane"/>
    <property type="evidence" value="ECO:0007669"/>
    <property type="project" value="UniProtKB-SubCell"/>
</dbReference>
<dbReference type="GO" id="GO:0090729">
    <property type="term" value="F:toxin activity"/>
    <property type="evidence" value="ECO:0007669"/>
    <property type="project" value="UniProtKB-KW"/>
</dbReference>
<dbReference type="Proteomes" id="UP000076825">
    <property type="component" value="Chromosome 1"/>
</dbReference>
<proteinExistence type="predicted"/>
<keyword evidence="5" id="KW-0843">Virulence</keyword>
<evidence type="ECO:0000256" key="3">
    <source>
        <dbReference type="ARBA" id="ARBA00022729"/>
    </source>
</evidence>
<dbReference type="InterPro" id="IPR003558">
    <property type="entry name" value="CDtoxinA/C"/>
</dbReference>
<protein>
    <submittedName>
        <fullName evidence="10">Cytolethal distending toxin A/C family</fullName>
    </submittedName>
</protein>
<evidence type="ECO:0000256" key="5">
    <source>
        <dbReference type="ARBA" id="ARBA00023026"/>
    </source>
</evidence>
<keyword evidence="4" id="KW-0430">Lectin</keyword>
<keyword evidence="8" id="KW-0998">Cell outer membrane</keyword>
<keyword evidence="3" id="KW-0732">Signal</keyword>
<dbReference type="PROSITE" id="PS50231">
    <property type="entry name" value="RICIN_B_LECTIN"/>
    <property type="match status" value="1"/>
</dbReference>
<keyword evidence="9" id="KW-0449">Lipoprotein</keyword>
<dbReference type="InterPro" id="IPR035992">
    <property type="entry name" value="Ricin_B-like_lectins"/>
</dbReference>
<evidence type="ECO:0000313" key="11">
    <source>
        <dbReference type="Proteomes" id="UP000076825"/>
    </source>
</evidence>
<evidence type="ECO:0000256" key="7">
    <source>
        <dbReference type="ARBA" id="ARBA00023139"/>
    </source>
</evidence>
<dbReference type="Gene3D" id="2.80.10.50">
    <property type="match status" value="1"/>
</dbReference>
<dbReference type="AlphaFoldDB" id="A0A157MI47"/>
<evidence type="ECO:0000256" key="9">
    <source>
        <dbReference type="ARBA" id="ARBA00023288"/>
    </source>
</evidence>